<gene>
    <name evidence="6" type="ORF">SARC_15344</name>
</gene>
<dbReference type="GO" id="GO:0005737">
    <property type="term" value="C:cytoplasm"/>
    <property type="evidence" value="ECO:0007669"/>
    <property type="project" value="TreeGrafter"/>
</dbReference>
<dbReference type="OrthoDB" id="6108017at2759"/>
<keyword evidence="1" id="KW-0547">Nucleotide-binding</keyword>
<dbReference type="InterPro" id="IPR027417">
    <property type="entry name" value="P-loop_NTPase"/>
</dbReference>
<evidence type="ECO:0000313" key="7">
    <source>
        <dbReference type="Proteomes" id="UP000054560"/>
    </source>
</evidence>
<comment type="similarity">
    <text evidence="4">Belongs to the TRAFAC class myosin-kinesin ATPase superfamily. Myosin family.</text>
</comment>
<dbReference type="GO" id="GO:0016459">
    <property type="term" value="C:myosin complex"/>
    <property type="evidence" value="ECO:0007669"/>
    <property type="project" value="UniProtKB-KW"/>
</dbReference>
<dbReference type="GO" id="GO:0006897">
    <property type="term" value="P:endocytosis"/>
    <property type="evidence" value="ECO:0007669"/>
    <property type="project" value="TreeGrafter"/>
</dbReference>
<protein>
    <recommendedName>
        <fullName evidence="5">Myosin motor domain-containing protein</fullName>
    </recommendedName>
</protein>
<dbReference type="GO" id="GO:0051015">
    <property type="term" value="F:actin filament binding"/>
    <property type="evidence" value="ECO:0007669"/>
    <property type="project" value="TreeGrafter"/>
</dbReference>
<sequence>MCIYLPTYPISPCPLCHRSAHDWDAARCAHQITYLGLLENVRVRRAGFAYRGEYKRFIDRYNLCHLSTRHWNSNDRRGCEQLMSALGIPDTEWR</sequence>
<dbReference type="RefSeq" id="XP_014146007.1">
    <property type="nucleotide sequence ID" value="XM_014290532.1"/>
</dbReference>
<dbReference type="PANTHER" id="PTHR13140:SF729">
    <property type="entry name" value="UNCONVENTIONAL MYOSIN-IE"/>
    <property type="match status" value="1"/>
</dbReference>
<dbReference type="PROSITE" id="PS51456">
    <property type="entry name" value="MYOSIN_MOTOR"/>
    <property type="match status" value="1"/>
</dbReference>
<evidence type="ECO:0000313" key="6">
    <source>
        <dbReference type="EMBL" id="KNC72105.1"/>
    </source>
</evidence>
<dbReference type="Pfam" id="PF00063">
    <property type="entry name" value="Myosin_head"/>
    <property type="match status" value="1"/>
</dbReference>
<evidence type="ECO:0000256" key="1">
    <source>
        <dbReference type="ARBA" id="ARBA00022741"/>
    </source>
</evidence>
<keyword evidence="4" id="KW-0518">Myosin</keyword>
<reference evidence="6 7" key="1">
    <citation type="submission" date="2011-02" db="EMBL/GenBank/DDBJ databases">
        <title>The Genome Sequence of Sphaeroforma arctica JP610.</title>
        <authorList>
            <consortium name="The Broad Institute Genome Sequencing Platform"/>
            <person name="Russ C."/>
            <person name="Cuomo C."/>
            <person name="Young S.K."/>
            <person name="Zeng Q."/>
            <person name="Gargeya S."/>
            <person name="Alvarado L."/>
            <person name="Berlin A."/>
            <person name="Chapman S.B."/>
            <person name="Chen Z."/>
            <person name="Freedman E."/>
            <person name="Gellesch M."/>
            <person name="Goldberg J."/>
            <person name="Griggs A."/>
            <person name="Gujja S."/>
            <person name="Heilman E."/>
            <person name="Heiman D."/>
            <person name="Howarth C."/>
            <person name="Mehta T."/>
            <person name="Neiman D."/>
            <person name="Pearson M."/>
            <person name="Roberts A."/>
            <person name="Saif S."/>
            <person name="Shea T."/>
            <person name="Shenoy N."/>
            <person name="Sisk P."/>
            <person name="Stolte C."/>
            <person name="Sykes S."/>
            <person name="White J."/>
            <person name="Yandava C."/>
            <person name="Burger G."/>
            <person name="Gray M.W."/>
            <person name="Holland P.W.H."/>
            <person name="King N."/>
            <person name="Lang F.B.F."/>
            <person name="Roger A.J."/>
            <person name="Ruiz-Trillo I."/>
            <person name="Haas B."/>
            <person name="Nusbaum C."/>
            <person name="Birren B."/>
        </authorList>
    </citation>
    <scope>NUCLEOTIDE SEQUENCE [LARGE SCALE GENOMIC DNA]</scope>
    <source>
        <strain evidence="6 7">JP610</strain>
    </source>
</reference>
<evidence type="ECO:0000256" key="4">
    <source>
        <dbReference type="PROSITE-ProRule" id="PRU00782"/>
    </source>
</evidence>
<dbReference type="eggNOG" id="KOG0162">
    <property type="taxonomic scope" value="Eukaryota"/>
</dbReference>
<dbReference type="SUPFAM" id="SSF52540">
    <property type="entry name" value="P-loop containing nucleoside triphosphate hydrolases"/>
    <property type="match status" value="1"/>
</dbReference>
<comment type="caution">
    <text evidence="4">Lacks conserved residue(s) required for the propagation of feature annotation.</text>
</comment>
<accession>A0A0L0F5X5</accession>
<evidence type="ECO:0000256" key="2">
    <source>
        <dbReference type="ARBA" id="ARBA00022840"/>
    </source>
</evidence>
<dbReference type="GO" id="GO:0005524">
    <property type="term" value="F:ATP binding"/>
    <property type="evidence" value="ECO:0007669"/>
    <property type="project" value="UniProtKB-KW"/>
</dbReference>
<feature type="non-terminal residue" evidence="6">
    <location>
        <position position="94"/>
    </location>
</feature>
<dbReference type="Gene3D" id="6.20.240.20">
    <property type="match status" value="1"/>
</dbReference>
<proteinExistence type="inferred from homology"/>
<evidence type="ECO:0000259" key="5">
    <source>
        <dbReference type="PROSITE" id="PS51456"/>
    </source>
</evidence>
<dbReference type="GO" id="GO:0043327">
    <property type="term" value="P:chemotaxis to cAMP"/>
    <property type="evidence" value="ECO:0007669"/>
    <property type="project" value="TreeGrafter"/>
</dbReference>
<dbReference type="GO" id="GO:0005886">
    <property type="term" value="C:plasma membrane"/>
    <property type="evidence" value="ECO:0007669"/>
    <property type="project" value="TreeGrafter"/>
</dbReference>
<dbReference type="EMBL" id="KQ247570">
    <property type="protein sequence ID" value="KNC72105.1"/>
    <property type="molecule type" value="Genomic_DNA"/>
</dbReference>
<dbReference type="GO" id="GO:0000146">
    <property type="term" value="F:microfilament motor activity"/>
    <property type="evidence" value="ECO:0007669"/>
    <property type="project" value="TreeGrafter"/>
</dbReference>
<keyword evidence="4" id="KW-0505">Motor protein</keyword>
<dbReference type="GO" id="GO:0007015">
    <property type="term" value="P:actin filament organization"/>
    <property type="evidence" value="ECO:0007669"/>
    <property type="project" value="TreeGrafter"/>
</dbReference>
<keyword evidence="7" id="KW-1185">Reference proteome</keyword>
<name>A0A0L0F5X5_9EUKA</name>
<dbReference type="GeneID" id="25915848"/>
<dbReference type="STRING" id="667725.A0A0L0F5X5"/>
<keyword evidence="2" id="KW-0067">ATP-binding</keyword>
<dbReference type="InterPro" id="IPR001609">
    <property type="entry name" value="Myosin_head_motor_dom-like"/>
</dbReference>
<dbReference type="AlphaFoldDB" id="A0A0L0F5X5"/>
<keyword evidence="3 4" id="KW-0009">Actin-binding</keyword>
<feature type="domain" description="Myosin motor" evidence="5">
    <location>
        <begin position="1"/>
        <end position="94"/>
    </location>
</feature>
<dbReference type="PANTHER" id="PTHR13140">
    <property type="entry name" value="MYOSIN"/>
    <property type="match status" value="1"/>
</dbReference>
<organism evidence="6 7">
    <name type="scientific">Sphaeroforma arctica JP610</name>
    <dbReference type="NCBI Taxonomy" id="667725"/>
    <lineage>
        <taxon>Eukaryota</taxon>
        <taxon>Ichthyosporea</taxon>
        <taxon>Ichthyophonida</taxon>
        <taxon>Sphaeroforma</taxon>
    </lineage>
</organism>
<evidence type="ECO:0000256" key="3">
    <source>
        <dbReference type="ARBA" id="ARBA00023203"/>
    </source>
</evidence>
<dbReference type="Proteomes" id="UP000054560">
    <property type="component" value="Unassembled WGS sequence"/>
</dbReference>